<dbReference type="SUPFAM" id="SSF55060">
    <property type="entry name" value="GHMP Kinase, C-terminal domain"/>
    <property type="match status" value="1"/>
</dbReference>
<evidence type="ECO:0000313" key="5">
    <source>
        <dbReference type="Proteomes" id="UP000005237"/>
    </source>
</evidence>
<feature type="domain" description="Switch protein XOL-1 N-terminal" evidence="2">
    <location>
        <begin position="19"/>
        <end position="173"/>
    </location>
</feature>
<evidence type="ECO:0000256" key="1">
    <source>
        <dbReference type="SAM" id="MobiDB-lite"/>
    </source>
</evidence>
<dbReference type="InterPro" id="IPR015192">
    <property type="entry name" value="Xol-1_N"/>
</dbReference>
<keyword evidence="5" id="KW-1185">Reference proteome</keyword>
<sequence length="394" mass="44221">MQRPEEGPSRTINVVDSTRTSRYPVLETMELAATNEIYASAPHTVHIMGTAYIAVNRYCIVKGQKTSTQPARDVMEHLIDDLPDHKDFDRTLDILSEFMKGLNLQNVFSFKILSPFDYSEQFSIIPVMLAMSKFFECFESTMSDDLVRDAMNNAMDKFELEISGRKEIIEATIQGSNFAQVLKGDQRRATTESMESVDDQYDFIFARTNLHVSDFNTRDFPAENINEAFRRALREEDTDSPLSLPAAMRTYSQARLDRKNYEMLQVEADCQIGLEKISGTDEKVLEGYEVQQGGVFVVLKKGEFANGAILETIARNIGLASERPITRISFELLRFGNAAASLSVAKARSFSAVDCVTIQLESGSQTTSEEEDEDVGESDSEMNADETFDHGDAE</sequence>
<dbReference type="OMA" id="MEEDSIW"/>
<evidence type="ECO:0000259" key="3">
    <source>
        <dbReference type="Pfam" id="PF09109"/>
    </source>
</evidence>
<name>A0A8R1I344_CAEJA</name>
<dbReference type="Pfam" id="PF09108">
    <property type="entry name" value="Xol-1_N"/>
    <property type="match status" value="1"/>
</dbReference>
<accession>A0A8R1I344</accession>
<evidence type="ECO:0000313" key="4">
    <source>
        <dbReference type="EnsemblMetazoa" id="CJA14304.1"/>
    </source>
</evidence>
<dbReference type="SUPFAM" id="SSF54211">
    <property type="entry name" value="Ribosomal protein S5 domain 2-like"/>
    <property type="match status" value="1"/>
</dbReference>
<dbReference type="Gene3D" id="3.30.230.10">
    <property type="match status" value="1"/>
</dbReference>
<feature type="domain" description="Switch protein XOL-1 GHMP-like" evidence="3">
    <location>
        <begin position="190"/>
        <end position="360"/>
    </location>
</feature>
<dbReference type="GO" id="GO:0000366">
    <property type="term" value="P:mRNA alternative trans-splicing"/>
    <property type="evidence" value="ECO:0007669"/>
    <property type="project" value="EnsemblMetazoa"/>
</dbReference>
<dbReference type="Pfam" id="PF09109">
    <property type="entry name" value="Xol-1_GHMP-like"/>
    <property type="match status" value="1"/>
</dbReference>
<dbReference type="InterPro" id="IPR015193">
    <property type="entry name" value="Xol-1_GHMP-like"/>
</dbReference>
<reference evidence="4" key="2">
    <citation type="submission" date="2022-06" db="UniProtKB">
        <authorList>
            <consortium name="EnsemblMetazoa"/>
        </authorList>
    </citation>
    <scope>IDENTIFICATION</scope>
    <source>
        <strain evidence="4">DF5081</strain>
    </source>
</reference>
<dbReference type="Gene3D" id="3.30.70.1000">
    <property type="entry name" value="Switch protein XOL-1, GHMP-like"/>
    <property type="match status" value="1"/>
</dbReference>
<dbReference type="GO" id="GO:0030238">
    <property type="term" value="P:male sex determination"/>
    <property type="evidence" value="ECO:0007669"/>
    <property type="project" value="EnsemblMetazoa"/>
</dbReference>
<dbReference type="InterPro" id="IPR020568">
    <property type="entry name" value="Ribosomal_Su5_D2-typ_SF"/>
</dbReference>
<feature type="compositionally biased region" description="Acidic residues" evidence="1">
    <location>
        <begin position="368"/>
        <end position="386"/>
    </location>
</feature>
<feature type="region of interest" description="Disordered" evidence="1">
    <location>
        <begin position="361"/>
        <end position="394"/>
    </location>
</feature>
<dbReference type="EnsemblMetazoa" id="CJA14304.1">
    <property type="protein sequence ID" value="CJA14304.1"/>
    <property type="gene ID" value="WBGene00133508"/>
</dbReference>
<reference evidence="5" key="1">
    <citation type="submission" date="2010-08" db="EMBL/GenBank/DDBJ databases">
        <authorList>
            <consortium name="Caenorhabditis japonica Sequencing Consortium"/>
            <person name="Wilson R.K."/>
        </authorList>
    </citation>
    <scope>NUCLEOTIDE SEQUENCE [LARGE SCALE GENOMIC DNA]</scope>
    <source>
        <strain evidence="5">DF5081</strain>
    </source>
</reference>
<dbReference type="Proteomes" id="UP000005237">
    <property type="component" value="Unassembled WGS sequence"/>
</dbReference>
<evidence type="ECO:0000259" key="2">
    <source>
        <dbReference type="Pfam" id="PF09108"/>
    </source>
</evidence>
<dbReference type="InterPro" id="IPR036554">
    <property type="entry name" value="GHMP_kinase_C_sf"/>
</dbReference>
<organism evidence="4 5">
    <name type="scientific">Caenorhabditis japonica</name>
    <dbReference type="NCBI Taxonomy" id="281687"/>
    <lineage>
        <taxon>Eukaryota</taxon>
        <taxon>Metazoa</taxon>
        <taxon>Ecdysozoa</taxon>
        <taxon>Nematoda</taxon>
        <taxon>Chromadorea</taxon>
        <taxon>Rhabditida</taxon>
        <taxon>Rhabditina</taxon>
        <taxon>Rhabditomorpha</taxon>
        <taxon>Rhabditoidea</taxon>
        <taxon>Rhabditidae</taxon>
        <taxon>Peloderinae</taxon>
        <taxon>Caenorhabditis</taxon>
    </lineage>
</organism>
<proteinExistence type="predicted"/>
<dbReference type="InterPro" id="IPR014721">
    <property type="entry name" value="Ribsml_uS5_D2-typ_fold_subgr"/>
</dbReference>
<dbReference type="GO" id="GO:0042464">
    <property type="term" value="P:dosage compensation by hypoactivation of X chromosome"/>
    <property type="evidence" value="ECO:0007669"/>
    <property type="project" value="EnsemblMetazoa"/>
</dbReference>
<protein>
    <submittedName>
        <fullName evidence="4">Uncharacterized protein</fullName>
    </submittedName>
</protein>
<dbReference type="AlphaFoldDB" id="A0A8R1I344"/>